<keyword evidence="3" id="KW-1185">Reference proteome</keyword>
<keyword evidence="1" id="KW-0472">Membrane</keyword>
<sequence>MAIDNVVFMNFMMGNMFYIIGGLGILVLIMYIVIINIYLNVSHMQKRYKKMMNGTDGANIEHILMGHIDEVREAVQKSNQIEQENKRLDVMVKKSLHKVGVVRFSAFDGIGSDLSYAVALLDDNNNGIILSSLFGREESRTYAKPIVNGASSYTLTDEELQALAKARE</sequence>
<evidence type="ECO:0000313" key="2">
    <source>
        <dbReference type="EMBL" id="SEJ73539.1"/>
    </source>
</evidence>
<keyword evidence="1" id="KW-0812">Transmembrane</keyword>
<dbReference type="EMBL" id="FNZK01000015">
    <property type="protein sequence ID" value="SEJ73539.1"/>
    <property type="molecule type" value="Genomic_DNA"/>
</dbReference>
<proteinExistence type="predicted"/>
<feature type="transmembrane region" description="Helical" evidence="1">
    <location>
        <begin position="16"/>
        <end position="41"/>
    </location>
</feature>
<protein>
    <recommendedName>
        <fullName evidence="4">DUF4446 domain-containing protein</fullName>
    </recommendedName>
</protein>
<reference evidence="2 3" key="1">
    <citation type="submission" date="2016-10" db="EMBL/GenBank/DDBJ databases">
        <authorList>
            <person name="de Groot N.N."/>
        </authorList>
    </citation>
    <scope>NUCLEOTIDE SEQUENCE [LARGE SCALE GENOMIC DNA]</scope>
    <source>
        <strain evidence="2 3">DSM 2179</strain>
    </source>
</reference>
<evidence type="ECO:0000256" key="1">
    <source>
        <dbReference type="SAM" id="Phobius"/>
    </source>
</evidence>
<dbReference type="Proteomes" id="UP000199662">
    <property type="component" value="Unassembled WGS sequence"/>
</dbReference>
<gene>
    <name evidence="2" type="ORF">SAMN05660742_11566</name>
</gene>
<evidence type="ECO:0008006" key="4">
    <source>
        <dbReference type="Google" id="ProtNLM"/>
    </source>
</evidence>
<dbReference type="RefSeq" id="WP_091833112.1">
    <property type="nucleotide sequence ID" value="NZ_FNZK01000015.1"/>
</dbReference>
<dbReference type="InterPro" id="IPR027981">
    <property type="entry name" value="DUF4446"/>
</dbReference>
<dbReference type="AlphaFoldDB" id="A0A1H7B768"/>
<dbReference type="Pfam" id="PF14584">
    <property type="entry name" value="DUF4446"/>
    <property type="match status" value="1"/>
</dbReference>
<keyword evidence="1" id="KW-1133">Transmembrane helix</keyword>
<name>A0A1H7B768_9FIRM</name>
<dbReference type="STRING" id="84035.SAMN05660742_11566"/>
<accession>A0A1H7B768</accession>
<organism evidence="2 3">
    <name type="scientific">Propionispira arboris</name>
    <dbReference type="NCBI Taxonomy" id="84035"/>
    <lineage>
        <taxon>Bacteria</taxon>
        <taxon>Bacillati</taxon>
        <taxon>Bacillota</taxon>
        <taxon>Negativicutes</taxon>
        <taxon>Selenomonadales</taxon>
        <taxon>Selenomonadaceae</taxon>
        <taxon>Propionispira</taxon>
    </lineage>
</organism>
<evidence type="ECO:0000313" key="3">
    <source>
        <dbReference type="Proteomes" id="UP000199662"/>
    </source>
</evidence>